<dbReference type="EC" id="5.6.2.1" evidence="3"/>
<comment type="catalytic activity">
    <reaction evidence="1">
        <text>ATP-independent breakage of single-stranded DNA, followed by passage and rejoining.</text>
        <dbReference type="EC" id="5.6.2.1"/>
    </reaction>
</comment>
<dbReference type="SUPFAM" id="SSF56349">
    <property type="entry name" value="DNA breaking-rejoining enzymes"/>
    <property type="match status" value="1"/>
</dbReference>
<feature type="region of interest" description="Disordered" evidence="7">
    <location>
        <begin position="421"/>
        <end position="451"/>
    </location>
</feature>
<evidence type="ECO:0000256" key="7">
    <source>
        <dbReference type="SAM" id="MobiDB-lite"/>
    </source>
</evidence>
<dbReference type="Gene3D" id="3.90.15.10">
    <property type="entry name" value="Topoisomerase I, Chain A, domain 3"/>
    <property type="match status" value="1"/>
</dbReference>
<evidence type="ECO:0000256" key="4">
    <source>
        <dbReference type="ARBA" id="ARBA00023029"/>
    </source>
</evidence>
<dbReference type="SUPFAM" id="SSF55869">
    <property type="entry name" value="DNA topoisomerase I domain"/>
    <property type="match status" value="1"/>
</dbReference>
<feature type="domain" description="DNA topoisomerase IB N-terminal" evidence="9">
    <location>
        <begin position="101"/>
        <end position="148"/>
    </location>
</feature>
<dbReference type="InterPro" id="IPR001631">
    <property type="entry name" value="TopoI"/>
</dbReference>
<evidence type="ECO:0000313" key="11">
    <source>
        <dbReference type="Proteomes" id="UP001297361"/>
    </source>
</evidence>
<dbReference type="PROSITE" id="PS52038">
    <property type="entry name" value="TOPO_IB_2"/>
    <property type="match status" value="1"/>
</dbReference>
<dbReference type="Gene3D" id="3.30.66.10">
    <property type="entry name" value="DNA topoisomerase I domain"/>
    <property type="match status" value="1"/>
</dbReference>
<evidence type="ECO:0000259" key="8">
    <source>
        <dbReference type="Pfam" id="PF01028"/>
    </source>
</evidence>
<sequence>MACARCVVMTLTRPSPARPNNRRQPSDVCAMKANRVLRNAAVAASTAGKLATVATTAVAATAAVTTAAAVAQAKATARAAGLVYVNDQQPGISRRKAGKSFSYRDADGQRVTDAGTLQRIRALAIPPAYTEVWICAKPNGHLQATGRDARRRKQYRYHADWAQVRGEGKFERVIAFGEALPKLRRRLRRDLLLPGFPREKVLAIVVALLADTLVRVGNAEYARSNRSYGLTTLRNRHMEFLKGGRARLKFRGKSGQEHEIEVDDKHLVKLIRECQQLPGQSLFQYKDDDGQLQPVDSGEVNDYLREAMGEDFTAKDFRTWGGTLAALQRLARLPLPERSSERALKQVQNDVIREVADALGNTPSVCRKAYIDPCVFEGWRAGELQTLATGVRGERQWEAATLRFLSASRAKVRKVVKAAKSSATSVKPAKRASKRAIKRPTTAKVGARKAA</sequence>
<dbReference type="GO" id="GO:0006265">
    <property type="term" value="P:DNA topological change"/>
    <property type="evidence" value="ECO:0007669"/>
    <property type="project" value="InterPro"/>
</dbReference>
<evidence type="ECO:0000259" key="9">
    <source>
        <dbReference type="Pfam" id="PF21338"/>
    </source>
</evidence>
<dbReference type="InterPro" id="IPR013500">
    <property type="entry name" value="TopoI_cat_euk"/>
</dbReference>
<evidence type="ECO:0000256" key="1">
    <source>
        <dbReference type="ARBA" id="ARBA00000213"/>
    </source>
</evidence>
<comment type="caution">
    <text evidence="10">The sequence shown here is derived from an EMBL/GenBank/DDBJ whole genome shotgun (WGS) entry which is preliminary data.</text>
</comment>
<feature type="domain" description="DNA topoisomerase I catalytic core eukaryotic-type" evidence="8">
    <location>
        <begin position="163"/>
        <end position="368"/>
    </location>
</feature>
<name>A0AAJ3CD33_XANCA</name>
<evidence type="ECO:0000256" key="5">
    <source>
        <dbReference type="ARBA" id="ARBA00023125"/>
    </source>
</evidence>
<dbReference type="InterPro" id="IPR014711">
    <property type="entry name" value="TopoI_cat_a-hlx-sub_euk"/>
</dbReference>
<reference evidence="10" key="1">
    <citation type="submission" date="2021-10" db="EMBL/GenBank/DDBJ databases">
        <authorList>
            <person name="Hussein R."/>
            <person name="Harrison J."/>
            <person name="Studholme D.J."/>
            <person name="Vicente J."/>
            <person name="Grant M."/>
        </authorList>
    </citation>
    <scope>NUCLEOTIDE SEQUENCE</scope>
    <source>
        <strain evidence="10">NCPPB 2970</strain>
    </source>
</reference>
<dbReference type="GO" id="GO:0003917">
    <property type="term" value="F:DNA topoisomerase type I (single strand cut, ATP-independent) activity"/>
    <property type="evidence" value="ECO:0007669"/>
    <property type="project" value="UniProtKB-EC"/>
</dbReference>
<comment type="similarity">
    <text evidence="2">Belongs to the type IB topoisomerase family.</text>
</comment>
<accession>A0AAJ3CD33</accession>
<dbReference type="RefSeq" id="WP_228425634.1">
    <property type="nucleotide sequence ID" value="NZ_JAJFNJ020000003.1"/>
</dbReference>
<proteinExistence type="inferred from homology"/>
<dbReference type="EMBL" id="JAJFNJ020000003">
    <property type="protein sequence ID" value="MEC3887538.1"/>
    <property type="molecule type" value="Genomic_DNA"/>
</dbReference>
<dbReference type="Gene3D" id="1.10.132.120">
    <property type="match status" value="1"/>
</dbReference>
<dbReference type="GO" id="GO:0003677">
    <property type="term" value="F:DNA binding"/>
    <property type="evidence" value="ECO:0007669"/>
    <property type="project" value="UniProtKB-KW"/>
</dbReference>
<dbReference type="CDD" id="cd00659">
    <property type="entry name" value="Topo_IB_C"/>
    <property type="match status" value="1"/>
</dbReference>
<dbReference type="Proteomes" id="UP001297361">
    <property type="component" value="Unassembled WGS sequence"/>
</dbReference>
<keyword evidence="5" id="KW-0238">DNA-binding</keyword>
<dbReference type="AlphaFoldDB" id="A0AAJ3CD33"/>
<evidence type="ECO:0000256" key="3">
    <source>
        <dbReference type="ARBA" id="ARBA00012891"/>
    </source>
</evidence>
<dbReference type="InterPro" id="IPR035447">
    <property type="entry name" value="DNA_topo_I_N_sf"/>
</dbReference>
<evidence type="ECO:0000256" key="6">
    <source>
        <dbReference type="ARBA" id="ARBA00023235"/>
    </source>
</evidence>
<feature type="compositionally biased region" description="Basic residues" evidence="7">
    <location>
        <begin position="428"/>
        <end position="438"/>
    </location>
</feature>
<reference evidence="10" key="2">
    <citation type="submission" date="2024-01" db="EMBL/GenBank/DDBJ databases">
        <title>Long-read genome sequencing of X. campestris pv. papavericola.</title>
        <authorList>
            <person name="Hussain R.M.F."/>
            <person name="Greer S."/>
            <person name="Harrison J."/>
            <person name="Grant M."/>
            <person name="Vicente J."/>
            <person name="Studholme D.J."/>
        </authorList>
    </citation>
    <scope>NUCLEOTIDE SEQUENCE</scope>
    <source>
        <strain evidence="10">NCPPB 2970</strain>
    </source>
</reference>
<dbReference type="InterPro" id="IPR011010">
    <property type="entry name" value="DNA_brk_join_enz"/>
</dbReference>
<dbReference type="PRINTS" id="PR00416">
    <property type="entry name" value="EUTPISMRASEI"/>
</dbReference>
<dbReference type="InterPro" id="IPR049331">
    <property type="entry name" value="Top1B_N_bact"/>
</dbReference>
<evidence type="ECO:0000256" key="2">
    <source>
        <dbReference type="ARBA" id="ARBA00006645"/>
    </source>
</evidence>
<protein>
    <recommendedName>
        <fullName evidence="3">DNA topoisomerase</fullName>
        <ecNumber evidence="3">5.6.2.1</ecNumber>
    </recommendedName>
</protein>
<organism evidence="10 11">
    <name type="scientific">Xanthomonas campestris pv. papavericola</name>
    <dbReference type="NCBI Taxonomy" id="487881"/>
    <lineage>
        <taxon>Bacteria</taxon>
        <taxon>Pseudomonadati</taxon>
        <taxon>Pseudomonadota</taxon>
        <taxon>Gammaproteobacteria</taxon>
        <taxon>Lysobacterales</taxon>
        <taxon>Lysobacteraceae</taxon>
        <taxon>Xanthomonas</taxon>
    </lineage>
</organism>
<keyword evidence="4" id="KW-0799">Topoisomerase</keyword>
<dbReference type="Pfam" id="PF01028">
    <property type="entry name" value="Topoisom_I"/>
    <property type="match status" value="1"/>
</dbReference>
<gene>
    <name evidence="10" type="ORF">LLE72_007175</name>
</gene>
<evidence type="ECO:0000313" key="10">
    <source>
        <dbReference type="EMBL" id="MEC3887538.1"/>
    </source>
</evidence>
<dbReference type="Pfam" id="PF21338">
    <property type="entry name" value="Top1B_N_bact"/>
    <property type="match status" value="1"/>
</dbReference>
<keyword evidence="6" id="KW-0413">Isomerase</keyword>